<protein>
    <submittedName>
        <fullName evidence="1">Uncharacterized protein</fullName>
    </submittedName>
</protein>
<gene>
    <name evidence="1" type="ORF">AVEN_159112_1</name>
</gene>
<sequence>MTRKTPESVPALQSSAPHQWEDVWAITYDLTCNKPTYTARRRWNRGLLRCRNRDFTTRQPRAVTIATGPRAILAVPA</sequence>
<dbReference type="Proteomes" id="UP000499080">
    <property type="component" value="Unassembled WGS sequence"/>
</dbReference>
<accession>A0A4Y2B921</accession>
<organism evidence="1 2">
    <name type="scientific">Araneus ventricosus</name>
    <name type="common">Orbweaver spider</name>
    <name type="synonym">Epeira ventricosa</name>
    <dbReference type="NCBI Taxonomy" id="182803"/>
    <lineage>
        <taxon>Eukaryota</taxon>
        <taxon>Metazoa</taxon>
        <taxon>Ecdysozoa</taxon>
        <taxon>Arthropoda</taxon>
        <taxon>Chelicerata</taxon>
        <taxon>Arachnida</taxon>
        <taxon>Araneae</taxon>
        <taxon>Araneomorphae</taxon>
        <taxon>Entelegynae</taxon>
        <taxon>Araneoidea</taxon>
        <taxon>Araneidae</taxon>
        <taxon>Araneus</taxon>
    </lineage>
</organism>
<keyword evidence="2" id="KW-1185">Reference proteome</keyword>
<proteinExistence type="predicted"/>
<evidence type="ECO:0000313" key="1">
    <source>
        <dbReference type="EMBL" id="GBL88528.1"/>
    </source>
</evidence>
<evidence type="ECO:0000313" key="2">
    <source>
        <dbReference type="Proteomes" id="UP000499080"/>
    </source>
</evidence>
<name>A0A4Y2B921_ARAVE</name>
<reference evidence="1 2" key="1">
    <citation type="journal article" date="2019" name="Sci. Rep.">
        <title>Orb-weaving spider Araneus ventricosus genome elucidates the spidroin gene catalogue.</title>
        <authorList>
            <person name="Kono N."/>
            <person name="Nakamura H."/>
            <person name="Ohtoshi R."/>
            <person name="Moran D.A.P."/>
            <person name="Shinohara A."/>
            <person name="Yoshida Y."/>
            <person name="Fujiwara M."/>
            <person name="Mori M."/>
            <person name="Tomita M."/>
            <person name="Arakawa K."/>
        </authorList>
    </citation>
    <scope>NUCLEOTIDE SEQUENCE [LARGE SCALE GENOMIC DNA]</scope>
</reference>
<dbReference type="EMBL" id="BGPR01000060">
    <property type="protein sequence ID" value="GBL88528.1"/>
    <property type="molecule type" value="Genomic_DNA"/>
</dbReference>
<comment type="caution">
    <text evidence="1">The sequence shown here is derived from an EMBL/GenBank/DDBJ whole genome shotgun (WGS) entry which is preliminary data.</text>
</comment>
<dbReference type="AlphaFoldDB" id="A0A4Y2B921"/>